<dbReference type="PANTHER" id="PTHR43283">
    <property type="entry name" value="BETA-LACTAMASE-RELATED"/>
    <property type="match status" value="1"/>
</dbReference>
<evidence type="ECO:0000259" key="2">
    <source>
        <dbReference type="Pfam" id="PF00144"/>
    </source>
</evidence>
<feature type="compositionally biased region" description="Pro residues" evidence="1">
    <location>
        <begin position="451"/>
        <end position="461"/>
    </location>
</feature>
<dbReference type="PROSITE" id="PS51318">
    <property type="entry name" value="TAT"/>
    <property type="match status" value="1"/>
</dbReference>
<dbReference type="RefSeq" id="WP_345269525.1">
    <property type="nucleotide sequence ID" value="NZ_BAABHB010000008.1"/>
</dbReference>
<dbReference type="Proteomes" id="UP001500936">
    <property type="component" value="Unassembled WGS sequence"/>
</dbReference>
<dbReference type="PANTHER" id="PTHR43283:SF7">
    <property type="entry name" value="BETA-LACTAMASE-RELATED DOMAIN-CONTAINING PROTEIN"/>
    <property type="match status" value="1"/>
</dbReference>
<dbReference type="InterPro" id="IPR001466">
    <property type="entry name" value="Beta-lactam-related"/>
</dbReference>
<dbReference type="Pfam" id="PF00144">
    <property type="entry name" value="Beta-lactamase"/>
    <property type="match status" value="1"/>
</dbReference>
<dbReference type="NCBIfam" id="TIGR01409">
    <property type="entry name" value="TAT_signal_seq"/>
    <property type="match status" value="1"/>
</dbReference>
<feature type="region of interest" description="Disordered" evidence="1">
    <location>
        <begin position="444"/>
        <end position="469"/>
    </location>
</feature>
<dbReference type="InterPro" id="IPR019546">
    <property type="entry name" value="TAT_signal_bac_arc"/>
</dbReference>
<evidence type="ECO:0000256" key="1">
    <source>
        <dbReference type="SAM" id="MobiDB-lite"/>
    </source>
</evidence>
<dbReference type="SUPFAM" id="SSF56601">
    <property type="entry name" value="beta-lactamase/transpeptidase-like"/>
    <property type="match status" value="1"/>
</dbReference>
<reference evidence="4" key="1">
    <citation type="journal article" date="2019" name="Int. J. Syst. Evol. Microbiol.">
        <title>The Global Catalogue of Microorganisms (GCM) 10K type strain sequencing project: providing services to taxonomists for standard genome sequencing and annotation.</title>
        <authorList>
            <consortium name="The Broad Institute Genomics Platform"/>
            <consortium name="The Broad Institute Genome Sequencing Center for Infectious Disease"/>
            <person name="Wu L."/>
            <person name="Ma J."/>
        </authorList>
    </citation>
    <scope>NUCLEOTIDE SEQUENCE [LARGE SCALE GENOMIC DNA]</scope>
    <source>
        <strain evidence="4">JCM 17925</strain>
    </source>
</reference>
<organism evidence="3 4">
    <name type="scientific">Nibrella viscosa</name>
    <dbReference type="NCBI Taxonomy" id="1084524"/>
    <lineage>
        <taxon>Bacteria</taxon>
        <taxon>Pseudomonadati</taxon>
        <taxon>Bacteroidota</taxon>
        <taxon>Cytophagia</taxon>
        <taxon>Cytophagales</taxon>
        <taxon>Spirosomataceae</taxon>
        <taxon>Nibrella</taxon>
    </lineage>
</organism>
<protein>
    <recommendedName>
        <fullName evidence="2">Beta-lactamase-related domain-containing protein</fullName>
    </recommendedName>
</protein>
<keyword evidence="4" id="KW-1185">Reference proteome</keyword>
<feature type="domain" description="Beta-lactamase-related" evidence="2">
    <location>
        <begin position="70"/>
        <end position="341"/>
    </location>
</feature>
<evidence type="ECO:0000313" key="3">
    <source>
        <dbReference type="EMBL" id="GAA4411842.1"/>
    </source>
</evidence>
<dbReference type="InterPro" id="IPR012338">
    <property type="entry name" value="Beta-lactam/transpept-like"/>
</dbReference>
<sequence>MKANRREFLKHLGLGVAGLGIASTLPGSAWAVARTGSKLVRSTPEAEGIASADILALVESLEKNNAGLHSLMIVRHGKVVAEGWWAPYAPELKHTLYSLSKSFTSTAIGLAVNEKLLNVDDRVISFFPNDTPENVGPNLAAMRVKDLLTMSTGHDKDTSGTMRSSDNWIRNFLALPVEHQPGTYFVYNSGATFMLSAILQKITGQTVLQYLTPRLFGPLDITGATWDSNPQEINTGGWGLSLKTEDIAKFGQLYLQKGMWNGKRLVPEAWVNNATSFQVQSTTPGSGTTKLNPESDWHQGYGYQFWRCRHNSYRGDGAYGQYCVVMPEQDAVVAITSETANMQATLNQIWSILLPAMKSGALSTNPTAQTKLKQKMASLEMPLSTQPAPSPLQATVSGKLFRLEPNDLKVQTVSLTFDKNTCLFKVQDESGTHAITAGIGRWTDGRTTMPGTPPNLVPSPKKPGTSSRVAASGAWTDENTFVMTWQFTETPHSDTVTCRFTQDGLQVEFLNSITAMSKGQKDKRPVLQGRRAV</sequence>
<evidence type="ECO:0000313" key="4">
    <source>
        <dbReference type="Proteomes" id="UP001500936"/>
    </source>
</evidence>
<proteinExistence type="predicted"/>
<name>A0ABP8KNP1_9BACT</name>
<dbReference type="InterPro" id="IPR050789">
    <property type="entry name" value="Diverse_Enzym_Activities"/>
</dbReference>
<dbReference type="InterPro" id="IPR006311">
    <property type="entry name" value="TAT_signal"/>
</dbReference>
<dbReference type="Gene3D" id="3.40.710.10">
    <property type="entry name" value="DD-peptidase/beta-lactamase superfamily"/>
    <property type="match status" value="1"/>
</dbReference>
<comment type="caution">
    <text evidence="3">The sequence shown here is derived from an EMBL/GenBank/DDBJ whole genome shotgun (WGS) entry which is preliminary data.</text>
</comment>
<dbReference type="EMBL" id="BAABHB010000008">
    <property type="protein sequence ID" value="GAA4411842.1"/>
    <property type="molecule type" value="Genomic_DNA"/>
</dbReference>
<gene>
    <name evidence="3" type="ORF">GCM10023187_38210</name>
</gene>
<accession>A0ABP8KNP1</accession>